<keyword evidence="1" id="KW-0472">Membrane</keyword>
<feature type="transmembrane region" description="Helical" evidence="1">
    <location>
        <begin position="5"/>
        <end position="25"/>
    </location>
</feature>
<keyword evidence="1" id="KW-1133">Transmembrane helix</keyword>
<comment type="caution">
    <text evidence="2">The sequence shown here is derived from an EMBL/GenBank/DDBJ whole genome shotgun (WGS) entry which is preliminary data.</text>
</comment>
<protein>
    <submittedName>
        <fullName evidence="2">Mn2+/Fe2+ NRAMP family transporter</fullName>
    </submittedName>
</protein>
<keyword evidence="3" id="KW-1185">Reference proteome</keyword>
<name>A0ABT9V802_9BACL</name>
<feature type="transmembrane region" description="Helical" evidence="1">
    <location>
        <begin position="31"/>
        <end position="53"/>
    </location>
</feature>
<dbReference type="Proteomes" id="UP001231362">
    <property type="component" value="Unassembled WGS sequence"/>
</dbReference>
<dbReference type="EMBL" id="JAUSTU010000019">
    <property type="protein sequence ID" value="MDQ0157088.1"/>
    <property type="molecule type" value="Genomic_DNA"/>
</dbReference>
<gene>
    <name evidence="2" type="ORF">J2S07_003414</name>
</gene>
<reference evidence="2 3" key="1">
    <citation type="submission" date="2023-07" db="EMBL/GenBank/DDBJ databases">
        <title>Genomic Encyclopedia of Type Strains, Phase IV (KMG-IV): sequencing the most valuable type-strain genomes for metagenomic binning, comparative biology and taxonomic classification.</title>
        <authorList>
            <person name="Goeker M."/>
        </authorList>
    </citation>
    <scope>NUCLEOTIDE SEQUENCE [LARGE SCALE GENOMIC DNA]</scope>
    <source>
        <strain evidence="2 3">DSM 23948</strain>
    </source>
</reference>
<evidence type="ECO:0000313" key="2">
    <source>
        <dbReference type="EMBL" id="MDQ0157088.1"/>
    </source>
</evidence>
<evidence type="ECO:0000313" key="3">
    <source>
        <dbReference type="Proteomes" id="UP001231362"/>
    </source>
</evidence>
<sequence length="142" mass="16997">MLKRLILFSILFFCILEYLLLLLVIDKYGDIMWIGKISVYLIIIIILNIILFLRSEVRFKKLLQLMSLLILLIIPISIFIFKPDYTVGEAQSFLEDRKQDSLKYTHFQEYKNEKVYVFYSKRTKQSYFLNPYNGDFGNLKSE</sequence>
<accession>A0ABT9V802</accession>
<evidence type="ECO:0000256" key="1">
    <source>
        <dbReference type="SAM" id="Phobius"/>
    </source>
</evidence>
<feature type="transmembrane region" description="Helical" evidence="1">
    <location>
        <begin position="62"/>
        <end position="81"/>
    </location>
</feature>
<organism evidence="2 3">
    <name type="scientific">Anoxybacillus andreesenii</name>
    <dbReference type="NCBI Taxonomy" id="1325932"/>
    <lineage>
        <taxon>Bacteria</taxon>
        <taxon>Bacillati</taxon>
        <taxon>Bacillota</taxon>
        <taxon>Bacilli</taxon>
        <taxon>Bacillales</taxon>
        <taxon>Anoxybacillaceae</taxon>
        <taxon>Anoxybacillus</taxon>
    </lineage>
</organism>
<keyword evidence="1" id="KW-0812">Transmembrane</keyword>
<proteinExistence type="predicted"/>